<evidence type="ECO:0000313" key="3">
    <source>
        <dbReference type="Proteomes" id="UP000237105"/>
    </source>
</evidence>
<gene>
    <name evidence="2" type="ORF">PanWU01x14_175510</name>
</gene>
<dbReference type="Proteomes" id="UP000237105">
    <property type="component" value="Unassembled WGS sequence"/>
</dbReference>
<dbReference type="AlphaFoldDB" id="A0A2P5C8C8"/>
<feature type="region of interest" description="Disordered" evidence="1">
    <location>
        <begin position="160"/>
        <end position="213"/>
    </location>
</feature>
<feature type="compositionally biased region" description="Polar residues" evidence="1">
    <location>
        <begin position="180"/>
        <end position="198"/>
    </location>
</feature>
<evidence type="ECO:0000313" key="2">
    <source>
        <dbReference type="EMBL" id="PON57287.1"/>
    </source>
</evidence>
<organism evidence="2 3">
    <name type="scientific">Parasponia andersonii</name>
    <name type="common">Sponia andersonii</name>
    <dbReference type="NCBI Taxonomy" id="3476"/>
    <lineage>
        <taxon>Eukaryota</taxon>
        <taxon>Viridiplantae</taxon>
        <taxon>Streptophyta</taxon>
        <taxon>Embryophyta</taxon>
        <taxon>Tracheophyta</taxon>
        <taxon>Spermatophyta</taxon>
        <taxon>Magnoliopsida</taxon>
        <taxon>eudicotyledons</taxon>
        <taxon>Gunneridae</taxon>
        <taxon>Pentapetalae</taxon>
        <taxon>rosids</taxon>
        <taxon>fabids</taxon>
        <taxon>Rosales</taxon>
        <taxon>Cannabaceae</taxon>
        <taxon>Parasponia</taxon>
    </lineage>
</organism>
<comment type="caution">
    <text evidence="2">The sequence shown here is derived from an EMBL/GenBank/DDBJ whole genome shotgun (WGS) entry which is preliminary data.</text>
</comment>
<reference evidence="3" key="1">
    <citation type="submission" date="2016-06" db="EMBL/GenBank/DDBJ databases">
        <title>Parallel loss of symbiosis genes in relatives of nitrogen-fixing non-legume Parasponia.</title>
        <authorList>
            <person name="Van Velzen R."/>
            <person name="Holmer R."/>
            <person name="Bu F."/>
            <person name="Rutten L."/>
            <person name="Van Zeijl A."/>
            <person name="Liu W."/>
            <person name="Santuari L."/>
            <person name="Cao Q."/>
            <person name="Sharma T."/>
            <person name="Shen D."/>
            <person name="Roswanjaya Y."/>
            <person name="Wardhani T."/>
            <person name="Kalhor M.S."/>
            <person name="Jansen J."/>
            <person name="Van den Hoogen J."/>
            <person name="Gungor B."/>
            <person name="Hartog M."/>
            <person name="Hontelez J."/>
            <person name="Verver J."/>
            <person name="Yang W.-C."/>
            <person name="Schijlen E."/>
            <person name="Repin R."/>
            <person name="Schilthuizen M."/>
            <person name="Schranz E."/>
            <person name="Heidstra R."/>
            <person name="Miyata K."/>
            <person name="Fedorova E."/>
            <person name="Kohlen W."/>
            <person name="Bisseling T."/>
            <person name="Smit S."/>
            <person name="Geurts R."/>
        </authorList>
    </citation>
    <scope>NUCLEOTIDE SEQUENCE [LARGE SCALE GENOMIC DNA]</scope>
    <source>
        <strain evidence="3">cv. WU1-14</strain>
    </source>
</reference>
<keyword evidence="3" id="KW-1185">Reference proteome</keyword>
<dbReference type="OrthoDB" id="10282756at2759"/>
<proteinExistence type="predicted"/>
<protein>
    <submittedName>
        <fullName evidence="2">Uncharacterized protein</fullName>
    </submittedName>
</protein>
<accession>A0A2P5C8C8</accession>
<sequence length="213" mass="23985">MKGKKEPKIARIEILSLISFLSMLDGRIDSCATKCSKDWSSELLAAIAGPKVLTGFIEAPVASLYHKFKGRSSDIPSNEYVEHNSCSHRDSRQLSHLRENLIIFSHLTWVVELLDMDKIEQGFIIIIIIGNGTCKVTTIFTDCCLLANFPEKNNHEKIRVSRSGISSHTGDNKHEEETNGELQNKSLTMTPRRNSDSPTHYGMENPLERKRST</sequence>
<evidence type="ECO:0000256" key="1">
    <source>
        <dbReference type="SAM" id="MobiDB-lite"/>
    </source>
</evidence>
<name>A0A2P5C8C8_PARAD</name>
<dbReference type="EMBL" id="JXTB01000161">
    <property type="protein sequence ID" value="PON57287.1"/>
    <property type="molecule type" value="Genomic_DNA"/>
</dbReference>